<evidence type="ECO:0000256" key="1">
    <source>
        <dbReference type="SAM" id="MobiDB-lite"/>
    </source>
</evidence>
<feature type="region of interest" description="Disordered" evidence="1">
    <location>
        <begin position="1"/>
        <end position="21"/>
    </location>
</feature>
<name>A0A6C0EM86_9ZZZZ</name>
<dbReference type="EMBL" id="MN738892">
    <property type="protein sequence ID" value="QHT30157.1"/>
    <property type="molecule type" value="Genomic_DNA"/>
</dbReference>
<protein>
    <submittedName>
        <fullName evidence="2">Uncharacterized protein</fullName>
    </submittedName>
</protein>
<sequence>MNVSSHYKKHISHMNSASTSKKNTIKDITKYTPIPTAIKLKTPEPIQSDDDCSIFDYPILDIVNTNFKNIPPTYSKLAICPYFITTCKNRYGVHKPYLQYLLYKYPATNKKIGNLLVFPFIDVKTNINVETAANKLLYSVIKIKISPTGFIQSDNTIFVFYDLSSVDEYSTIPRAEQQWLKLIKQSSNLWWVLIDEICNHRKSLNFPIHKSVTSLFYMNPILIYLKQKTKNIDIPTVGYYGNYYKFLPIIASLGQKPTTWPDLEFGPYFYFTSYEGAFRYAGWTSNYKQRNVYDKEIADENGKLSKGGIIRFALFMEKTHVLLDMKNSKISTYMHKNEWAKHYDSLYLGRVPRINGSVWHMNPRHVVKTFDQQLPLSLHLVDMDSLKDIWDPLYTGYQIE</sequence>
<accession>A0A6C0EM86</accession>
<proteinExistence type="predicted"/>
<dbReference type="AlphaFoldDB" id="A0A6C0EM86"/>
<organism evidence="2">
    <name type="scientific">viral metagenome</name>
    <dbReference type="NCBI Taxonomy" id="1070528"/>
    <lineage>
        <taxon>unclassified sequences</taxon>
        <taxon>metagenomes</taxon>
        <taxon>organismal metagenomes</taxon>
    </lineage>
</organism>
<reference evidence="2" key="1">
    <citation type="journal article" date="2020" name="Nature">
        <title>Giant virus diversity and host interactions through global metagenomics.</title>
        <authorList>
            <person name="Schulz F."/>
            <person name="Roux S."/>
            <person name="Paez-Espino D."/>
            <person name="Jungbluth S."/>
            <person name="Walsh D.A."/>
            <person name="Denef V.J."/>
            <person name="McMahon K.D."/>
            <person name="Konstantinidis K.T."/>
            <person name="Eloe-Fadrosh E.A."/>
            <person name="Kyrpides N.C."/>
            <person name="Woyke T."/>
        </authorList>
    </citation>
    <scope>NUCLEOTIDE SEQUENCE</scope>
    <source>
        <strain evidence="2">GVMAG-M-3300009149-34</strain>
    </source>
</reference>
<evidence type="ECO:0000313" key="2">
    <source>
        <dbReference type="EMBL" id="QHT30157.1"/>
    </source>
</evidence>
<feature type="compositionally biased region" description="Basic residues" evidence="1">
    <location>
        <begin position="1"/>
        <end position="12"/>
    </location>
</feature>